<evidence type="ECO:0000313" key="15">
    <source>
        <dbReference type="Proteomes" id="UP000630149"/>
    </source>
</evidence>
<comment type="caution">
    <text evidence="10">Lacks conserved residue(s) required for the propagation of feature annotation.</text>
</comment>
<evidence type="ECO:0000256" key="4">
    <source>
        <dbReference type="ARBA" id="ARBA00022679"/>
    </source>
</evidence>
<reference evidence="14" key="1">
    <citation type="journal article" date="2014" name="Int. J. Syst. Evol. Microbiol.">
        <title>Complete genome sequence of Corynebacterium casei LMG S-19264T (=DSM 44701T), isolated from a smear-ripened cheese.</title>
        <authorList>
            <consortium name="US DOE Joint Genome Institute (JGI-PGF)"/>
            <person name="Walter F."/>
            <person name="Albersmeier A."/>
            <person name="Kalinowski J."/>
            <person name="Ruckert C."/>
        </authorList>
    </citation>
    <scope>NUCLEOTIDE SEQUENCE</scope>
    <source>
        <strain evidence="14">JCM 13919</strain>
    </source>
</reference>
<evidence type="ECO:0000256" key="1">
    <source>
        <dbReference type="ARBA" id="ARBA00001946"/>
    </source>
</evidence>
<evidence type="ECO:0000256" key="11">
    <source>
        <dbReference type="RuleBase" id="RU003783"/>
    </source>
</evidence>
<evidence type="ECO:0000256" key="9">
    <source>
        <dbReference type="ARBA" id="ARBA00049563"/>
    </source>
</evidence>
<evidence type="ECO:0000256" key="2">
    <source>
        <dbReference type="ARBA" id="ARBA00003213"/>
    </source>
</evidence>
<sequence>MVKSPNIAICLMGPTASGKTDLASELVETFPFEIISVDSAMIYRGMDIGTAKPDHELLARAPHHLIDILDPTESYSAAQFYEDAERLCQDIRARGKIPLLTGGTMMYFNALQKGIAKLPEANEELRMQLLQQAKNLGWPAMHARLSKFDKETASRIHPHDAQRIQRALEVYELTGKPWSELIKQPSTQASHHFINVILMPNDRSWLHNRIALRFEQMLAQGFLEEVKTLVRKWALDLSHPAMKSVGYRQALMHLQGEMDYETFITKGIAATRQLAKRQMTWLRHWSQALPFVAENPEVCRDIMARIHKILDNNSSKT</sequence>
<feature type="site" description="Interaction with substrate tRNA" evidence="10">
    <location>
        <position position="104"/>
    </location>
</feature>
<evidence type="ECO:0000256" key="8">
    <source>
        <dbReference type="ARBA" id="ARBA00022842"/>
    </source>
</evidence>
<evidence type="ECO:0000256" key="13">
    <source>
        <dbReference type="RuleBase" id="RU003785"/>
    </source>
</evidence>
<feature type="binding site" evidence="10">
    <location>
        <begin position="15"/>
        <end position="20"/>
    </location>
    <ligand>
        <name>substrate</name>
    </ligand>
</feature>
<feature type="site" description="Interaction with substrate tRNA" evidence="10">
    <location>
        <position position="126"/>
    </location>
</feature>
<feature type="binding site" evidence="10">
    <location>
        <begin position="13"/>
        <end position="20"/>
    </location>
    <ligand>
        <name>ATP</name>
        <dbReference type="ChEBI" id="CHEBI:30616"/>
    </ligand>
</feature>
<dbReference type="AlphaFoldDB" id="A0A917JTC1"/>
<dbReference type="PANTHER" id="PTHR11088:SF60">
    <property type="entry name" value="TRNA DIMETHYLALLYLTRANSFERASE"/>
    <property type="match status" value="1"/>
</dbReference>
<dbReference type="PANTHER" id="PTHR11088">
    <property type="entry name" value="TRNA DIMETHYLALLYLTRANSFERASE"/>
    <property type="match status" value="1"/>
</dbReference>
<evidence type="ECO:0000256" key="12">
    <source>
        <dbReference type="RuleBase" id="RU003784"/>
    </source>
</evidence>
<organism evidence="14 15">
    <name type="scientific">Legionella impletisoli</name>
    <dbReference type="NCBI Taxonomy" id="343510"/>
    <lineage>
        <taxon>Bacteria</taxon>
        <taxon>Pseudomonadati</taxon>
        <taxon>Pseudomonadota</taxon>
        <taxon>Gammaproteobacteria</taxon>
        <taxon>Legionellales</taxon>
        <taxon>Legionellaceae</taxon>
        <taxon>Legionella</taxon>
    </lineage>
</organism>
<dbReference type="GO" id="GO:0006400">
    <property type="term" value="P:tRNA modification"/>
    <property type="evidence" value="ECO:0007669"/>
    <property type="project" value="TreeGrafter"/>
</dbReference>
<dbReference type="EC" id="2.5.1.75" evidence="10"/>
<keyword evidence="4 10" id="KW-0808">Transferase</keyword>
<evidence type="ECO:0000313" key="14">
    <source>
        <dbReference type="EMBL" id="GGI83100.1"/>
    </source>
</evidence>
<dbReference type="InterPro" id="IPR018022">
    <property type="entry name" value="IPT"/>
</dbReference>
<comment type="similarity">
    <text evidence="3 10 13">Belongs to the IPP transferase family.</text>
</comment>
<comment type="function">
    <text evidence="2 10 12">Catalyzes the transfer of a dimethylallyl group onto the adenine at position 37 in tRNAs that read codons beginning with uridine, leading to the formation of N6-(dimethylallyl)adenosine (i(6)A).</text>
</comment>
<evidence type="ECO:0000256" key="7">
    <source>
        <dbReference type="ARBA" id="ARBA00022840"/>
    </source>
</evidence>
<dbReference type="OrthoDB" id="9776390at2"/>
<gene>
    <name evidence="10 14" type="primary">miaA</name>
    <name evidence="14" type="ORF">GCM10007966_09580</name>
</gene>
<name>A0A917JTC1_9GAMM</name>
<dbReference type="Proteomes" id="UP000630149">
    <property type="component" value="Unassembled WGS sequence"/>
</dbReference>
<dbReference type="FunFam" id="1.10.20.140:FF:000001">
    <property type="entry name" value="tRNA dimethylallyltransferase"/>
    <property type="match status" value="1"/>
</dbReference>
<keyword evidence="5 10" id="KW-0819">tRNA processing</keyword>
<protein>
    <recommendedName>
        <fullName evidence="10">tRNA dimethylallyltransferase</fullName>
        <ecNumber evidence="10">2.5.1.75</ecNumber>
    </recommendedName>
    <alternativeName>
        <fullName evidence="10">Dimethylallyl diphosphate:tRNA dimethylallyltransferase</fullName>
        <shortName evidence="10">DMAPP:tRNA dimethylallyltransferase</shortName>
        <shortName evidence="10">DMATase</shortName>
    </alternativeName>
    <alternativeName>
        <fullName evidence="10">Isopentenyl-diphosphate:tRNA isopentenyltransferase</fullName>
        <shortName evidence="10">IPP transferase</shortName>
        <shortName evidence="10">IPPT</shortName>
        <shortName evidence="10">IPTase</shortName>
    </alternativeName>
</protein>
<dbReference type="SUPFAM" id="SSF52540">
    <property type="entry name" value="P-loop containing nucleoside triphosphate hydrolases"/>
    <property type="match status" value="2"/>
</dbReference>
<evidence type="ECO:0000256" key="5">
    <source>
        <dbReference type="ARBA" id="ARBA00022694"/>
    </source>
</evidence>
<comment type="subunit">
    <text evidence="10">Monomer.</text>
</comment>
<keyword evidence="7 10" id="KW-0067">ATP-binding</keyword>
<keyword evidence="15" id="KW-1185">Reference proteome</keyword>
<evidence type="ECO:0000256" key="10">
    <source>
        <dbReference type="HAMAP-Rule" id="MF_00185"/>
    </source>
</evidence>
<feature type="region of interest" description="Interaction with substrate tRNA" evidence="10">
    <location>
        <begin position="38"/>
        <end position="41"/>
    </location>
</feature>
<dbReference type="EMBL" id="BMOB01000003">
    <property type="protein sequence ID" value="GGI83100.1"/>
    <property type="molecule type" value="Genomic_DNA"/>
</dbReference>
<dbReference type="RefSeq" id="WP_131776118.1">
    <property type="nucleotide sequence ID" value="NZ_BMOB01000003.1"/>
</dbReference>
<keyword evidence="6 10" id="KW-0547">Nucleotide-binding</keyword>
<evidence type="ECO:0000256" key="3">
    <source>
        <dbReference type="ARBA" id="ARBA00005842"/>
    </source>
</evidence>
<feature type="region of interest" description="Interaction with substrate tRNA" evidence="10">
    <location>
        <begin position="162"/>
        <end position="166"/>
    </location>
</feature>
<dbReference type="HAMAP" id="MF_00185">
    <property type="entry name" value="IPP_trans"/>
    <property type="match status" value="1"/>
</dbReference>
<dbReference type="GO" id="GO:0005524">
    <property type="term" value="F:ATP binding"/>
    <property type="evidence" value="ECO:0007669"/>
    <property type="project" value="UniProtKB-UniRule"/>
</dbReference>
<keyword evidence="8 10" id="KW-0460">Magnesium</keyword>
<dbReference type="Gene3D" id="3.40.50.300">
    <property type="entry name" value="P-loop containing nucleotide triphosphate hydrolases"/>
    <property type="match status" value="1"/>
</dbReference>
<reference evidence="14" key="2">
    <citation type="submission" date="2020-09" db="EMBL/GenBank/DDBJ databases">
        <authorList>
            <person name="Sun Q."/>
            <person name="Ohkuma M."/>
        </authorList>
    </citation>
    <scope>NUCLEOTIDE SEQUENCE</scope>
    <source>
        <strain evidence="14">JCM 13919</strain>
    </source>
</reference>
<dbReference type="Gene3D" id="1.10.20.140">
    <property type="match status" value="1"/>
</dbReference>
<proteinExistence type="inferred from homology"/>
<accession>A0A917JTC1</accession>
<dbReference type="InterPro" id="IPR027417">
    <property type="entry name" value="P-loop_NTPase"/>
</dbReference>
<comment type="cofactor">
    <cofactor evidence="1 10">
        <name>Mg(2+)</name>
        <dbReference type="ChEBI" id="CHEBI:18420"/>
    </cofactor>
</comment>
<evidence type="ECO:0000256" key="6">
    <source>
        <dbReference type="ARBA" id="ARBA00022741"/>
    </source>
</evidence>
<dbReference type="NCBIfam" id="TIGR00174">
    <property type="entry name" value="miaA"/>
    <property type="match status" value="1"/>
</dbReference>
<dbReference type="Pfam" id="PF01715">
    <property type="entry name" value="IPPT"/>
    <property type="match status" value="1"/>
</dbReference>
<comment type="caution">
    <text evidence="14">The sequence shown here is derived from an EMBL/GenBank/DDBJ whole genome shotgun (WGS) entry which is preliminary data.</text>
</comment>
<dbReference type="InterPro" id="IPR039657">
    <property type="entry name" value="Dimethylallyltransferase"/>
</dbReference>
<comment type="catalytic activity">
    <reaction evidence="9 10 11">
        <text>adenosine(37) in tRNA + dimethylallyl diphosphate = N(6)-dimethylallyladenosine(37) in tRNA + diphosphate</text>
        <dbReference type="Rhea" id="RHEA:26482"/>
        <dbReference type="Rhea" id="RHEA-COMP:10162"/>
        <dbReference type="Rhea" id="RHEA-COMP:10375"/>
        <dbReference type="ChEBI" id="CHEBI:33019"/>
        <dbReference type="ChEBI" id="CHEBI:57623"/>
        <dbReference type="ChEBI" id="CHEBI:74411"/>
        <dbReference type="ChEBI" id="CHEBI:74415"/>
        <dbReference type="EC" id="2.5.1.75"/>
    </reaction>
</comment>
<dbReference type="GO" id="GO:0052381">
    <property type="term" value="F:tRNA dimethylallyltransferase activity"/>
    <property type="evidence" value="ECO:0007669"/>
    <property type="project" value="UniProtKB-UniRule"/>
</dbReference>